<dbReference type="OMA" id="WDDATER"/>
<name>N1QLJ8_SPHMS</name>
<dbReference type="EMBL" id="KB456265">
    <property type="protein sequence ID" value="EMF12151.1"/>
    <property type="molecule type" value="Genomic_DNA"/>
</dbReference>
<dbReference type="RefSeq" id="XP_016760272.1">
    <property type="nucleotide sequence ID" value="XM_016901401.1"/>
</dbReference>
<dbReference type="GeneID" id="27898538"/>
<organism evidence="2 3">
    <name type="scientific">Sphaerulina musiva (strain SO2202)</name>
    <name type="common">Poplar stem canker fungus</name>
    <name type="synonym">Septoria musiva</name>
    <dbReference type="NCBI Taxonomy" id="692275"/>
    <lineage>
        <taxon>Eukaryota</taxon>
        <taxon>Fungi</taxon>
        <taxon>Dikarya</taxon>
        <taxon>Ascomycota</taxon>
        <taxon>Pezizomycotina</taxon>
        <taxon>Dothideomycetes</taxon>
        <taxon>Dothideomycetidae</taxon>
        <taxon>Mycosphaerellales</taxon>
        <taxon>Mycosphaerellaceae</taxon>
        <taxon>Sphaerulina</taxon>
    </lineage>
</organism>
<feature type="region of interest" description="Disordered" evidence="1">
    <location>
        <begin position="66"/>
        <end position="154"/>
    </location>
</feature>
<dbReference type="AlphaFoldDB" id="N1QLJ8"/>
<accession>N1QLJ8</accession>
<dbReference type="HOGENOM" id="CLU_115486_0_0_1"/>
<protein>
    <recommendedName>
        <fullName evidence="4">Myb-like domain-containing protein</fullName>
    </recommendedName>
</protein>
<evidence type="ECO:0000313" key="2">
    <source>
        <dbReference type="EMBL" id="EMF12151.1"/>
    </source>
</evidence>
<feature type="compositionally biased region" description="Acidic residues" evidence="1">
    <location>
        <begin position="120"/>
        <end position="132"/>
    </location>
</feature>
<dbReference type="OrthoDB" id="4525115at2759"/>
<evidence type="ECO:0000313" key="3">
    <source>
        <dbReference type="Proteomes" id="UP000016931"/>
    </source>
</evidence>
<evidence type="ECO:0000256" key="1">
    <source>
        <dbReference type="SAM" id="MobiDB-lite"/>
    </source>
</evidence>
<dbReference type="STRING" id="692275.N1QLJ8"/>
<proteinExistence type="predicted"/>
<reference evidence="2 3" key="1">
    <citation type="journal article" date="2012" name="PLoS Pathog.">
        <title>Diverse lifestyles and strategies of plant pathogenesis encoded in the genomes of eighteen Dothideomycetes fungi.</title>
        <authorList>
            <person name="Ohm R.A."/>
            <person name="Feau N."/>
            <person name="Henrissat B."/>
            <person name="Schoch C.L."/>
            <person name="Horwitz B.A."/>
            <person name="Barry K.W."/>
            <person name="Condon B.J."/>
            <person name="Copeland A.C."/>
            <person name="Dhillon B."/>
            <person name="Glaser F."/>
            <person name="Hesse C.N."/>
            <person name="Kosti I."/>
            <person name="LaButti K."/>
            <person name="Lindquist E.A."/>
            <person name="Lucas S."/>
            <person name="Salamov A.A."/>
            <person name="Bradshaw R.E."/>
            <person name="Ciuffetti L."/>
            <person name="Hamelin R.C."/>
            <person name="Kema G.H.J."/>
            <person name="Lawrence C."/>
            <person name="Scott J.A."/>
            <person name="Spatafora J.W."/>
            <person name="Turgeon B.G."/>
            <person name="de Wit P.J.G.M."/>
            <person name="Zhong S."/>
            <person name="Goodwin S.B."/>
            <person name="Grigoriev I.V."/>
        </authorList>
    </citation>
    <scope>NUCLEOTIDE SEQUENCE [LARGE SCALE GENOMIC DNA]</scope>
    <source>
        <strain evidence="2 3">SO2202</strain>
    </source>
</reference>
<feature type="compositionally biased region" description="Basic and acidic residues" evidence="1">
    <location>
        <begin position="108"/>
        <end position="119"/>
    </location>
</feature>
<sequence>MPVTWDDATERQFLLAFIHVANPDTPSWAKVAEVLNAGGGSEFNGNALRQKYAKLKKAAEVQFGVASDDGEGDGAEVLLKTPSRPRGKKAGSEMSVKKSSGKRKKTTKKLDDEGGSKGEGEEEEDEDEEDELASPSKKVKREPGIQSEDEDALF</sequence>
<keyword evidence="3" id="KW-1185">Reference proteome</keyword>
<dbReference type="Proteomes" id="UP000016931">
    <property type="component" value="Unassembled WGS sequence"/>
</dbReference>
<gene>
    <name evidence="2" type="ORF">SEPMUDRAFT_118094</name>
</gene>
<evidence type="ECO:0008006" key="4">
    <source>
        <dbReference type="Google" id="ProtNLM"/>
    </source>
</evidence>
<dbReference type="eggNOG" id="ENOG502SGGC">
    <property type="taxonomic scope" value="Eukaryota"/>
</dbReference>